<dbReference type="AlphaFoldDB" id="A0A173YUC9"/>
<dbReference type="RefSeq" id="WP_022002985.1">
    <property type="nucleotide sequence ID" value="NZ_CYZO01000005.1"/>
</dbReference>
<dbReference type="EMBL" id="CYZO01000005">
    <property type="protein sequence ID" value="CUN66388.1"/>
    <property type="molecule type" value="Genomic_DNA"/>
</dbReference>
<sequence length="160" mass="19025">MSIKKERIYRIFGKILFLLYIVFLIYFLFLAEWYGRTEVTEEYRYNLELFKEIRRFLTYREQLGMFTVLANLLGNIMIFVPYGFFISMAGKSMGFFKILFFSMALSLGVETIQLFTRVGSFDVDDILLNTIGGVLGYILFVVCSRIRRKRYVWKGKKGRR</sequence>
<name>A0A173YUC9_9FIRM</name>
<accession>A0A173YUC9</accession>
<dbReference type="Proteomes" id="UP000095787">
    <property type="component" value="Unassembled WGS sequence"/>
</dbReference>
<dbReference type="PANTHER" id="PTHR36834:SF1">
    <property type="entry name" value="INTEGRAL MEMBRANE PROTEIN"/>
    <property type="match status" value="1"/>
</dbReference>
<evidence type="ECO:0000313" key="1">
    <source>
        <dbReference type="EMBL" id="CUN66388.1"/>
    </source>
</evidence>
<proteinExistence type="predicted"/>
<gene>
    <name evidence="1" type="ORF">ERS852456_00483</name>
</gene>
<protein>
    <submittedName>
        <fullName evidence="1">Predicted integral membrane protein</fullName>
    </submittedName>
</protein>
<evidence type="ECO:0000313" key="2">
    <source>
        <dbReference type="Proteomes" id="UP000095787"/>
    </source>
</evidence>
<dbReference type="InterPro" id="IPR006976">
    <property type="entry name" value="VanZ-like"/>
</dbReference>
<dbReference type="InterPro" id="IPR053150">
    <property type="entry name" value="Teicoplanin_resist-assoc"/>
</dbReference>
<reference evidence="1 2" key="1">
    <citation type="submission" date="2015-09" db="EMBL/GenBank/DDBJ databases">
        <authorList>
            <consortium name="Pathogen Informatics"/>
        </authorList>
    </citation>
    <scope>NUCLEOTIDE SEQUENCE [LARGE SCALE GENOMIC DNA]</scope>
    <source>
        <strain evidence="1 2">2789STDY5834841</strain>
    </source>
</reference>
<organism evidence="1 2">
    <name type="scientific">[Ruminococcus] torques</name>
    <dbReference type="NCBI Taxonomy" id="33039"/>
    <lineage>
        <taxon>Bacteria</taxon>
        <taxon>Bacillati</taxon>
        <taxon>Bacillota</taxon>
        <taxon>Clostridia</taxon>
        <taxon>Lachnospirales</taxon>
        <taxon>Lachnospiraceae</taxon>
        <taxon>Mediterraneibacter</taxon>
    </lineage>
</organism>
<dbReference type="Pfam" id="PF04892">
    <property type="entry name" value="VanZ"/>
    <property type="match status" value="1"/>
</dbReference>
<dbReference type="PANTHER" id="PTHR36834">
    <property type="entry name" value="MEMBRANE PROTEIN-RELATED"/>
    <property type="match status" value="1"/>
</dbReference>